<dbReference type="Proteomes" id="UP000027138">
    <property type="component" value="Unassembled WGS sequence"/>
</dbReference>
<sequence length="111" mass="12250">MADDMGDEPGFSQAQMRTIAQIVAAALAQDKAYNQNTPPSSRQPAEEERQTPDPVSDNQTSMGNITPVENNVLKQLADLKEKFDKMAAMKEKDPETMILALTYMNSSESLK</sequence>
<proteinExistence type="predicted"/>
<feature type="compositionally biased region" description="Polar residues" evidence="1">
    <location>
        <begin position="56"/>
        <end position="69"/>
    </location>
</feature>
<reference evidence="2 3" key="1">
    <citation type="journal article" date="2014" name="PLoS ONE">
        <title>Global Analysis of Gene Expression Profiles in Physic Nut (Jatropha curcas L.) Seedlings Exposed to Salt Stress.</title>
        <authorList>
            <person name="Zhang L."/>
            <person name="Zhang C."/>
            <person name="Wu P."/>
            <person name="Chen Y."/>
            <person name="Li M."/>
            <person name="Jiang H."/>
            <person name="Wu G."/>
        </authorList>
    </citation>
    <scope>NUCLEOTIDE SEQUENCE [LARGE SCALE GENOMIC DNA]</scope>
    <source>
        <strain evidence="3">cv. GZQX0401</strain>
        <tissue evidence="2">Young leaves</tissue>
    </source>
</reference>
<organism evidence="2 3">
    <name type="scientific">Jatropha curcas</name>
    <name type="common">Barbados nut</name>
    <dbReference type="NCBI Taxonomy" id="180498"/>
    <lineage>
        <taxon>Eukaryota</taxon>
        <taxon>Viridiplantae</taxon>
        <taxon>Streptophyta</taxon>
        <taxon>Embryophyta</taxon>
        <taxon>Tracheophyta</taxon>
        <taxon>Spermatophyta</taxon>
        <taxon>Magnoliopsida</taxon>
        <taxon>eudicotyledons</taxon>
        <taxon>Gunneridae</taxon>
        <taxon>Pentapetalae</taxon>
        <taxon>rosids</taxon>
        <taxon>fabids</taxon>
        <taxon>Malpighiales</taxon>
        <taxon>Euphorbiaceae</taxon>
        <taxon>Crotonoideae</taxon>
        <taxon>Jatropheae</taxon>
        <taxon>Jatropha</taxon>
    </lineage>
</organism>
<evidence type="ECO:0000256" key="1">
    <source>
        <dbReference type="SAM" id="MobiDB-lite"/>
    </source>
</evidence>
<feature type="compositionally biased region" description="Polar residues" evidence="1">
    <location>
        <begin position="32"/>
        <end position="43"/>
    </location>
</feature>
<keyword evidence="3" id="KW-1185">Reference proteome</keyword>
<accession>A0A067JK92</accession>
<protein>
    <submittedName>
        <fullName evidence="2">Uncharacterized protein</fullName>
    </submittedName>
</protein>
<name>A0A067JK92_JATCU</name>
<evidence type="ECO:0000313" key="2">
    <source>
        <dbReference type="EMBL" id="KDP23208.1"/>
    </source>
</evidence>
<feature type="region of interest" description="Disordered" evidence="1">
    <location>
        <begin position="30"/>
        <end position="69"/>
    </location>
</feature>
<gene>
    <name evidence="2" type="ORF">JCGZ_00195</name>
</gene>
<dbReference type="EMBL" id="KK915220">
    <property type="protein sequence ID" value="KDP23208.1"/>
    <property type="molecule type" value="Genomic_DNA"/>
</dbReference>
<evidence type="ECO:0000313" key="3">
    <source>
        <dbReference type="Proteomes" id="UP000027138"/>
    </source>
</evidence>
<dbReference type="AlphaFoldDB" id="A0A067JK92"/>